<dbReference type="Proteomes" id="UP000001930">
    <property type="component" value="Chromosome II"/>
</dbReference>
<dbReference type="GO" id="GO:0005975">
    <property type="term" value="P:carbohydrate metabolic process"/>
    <property type="evidence" value="ECO:0007669"/>
    <property type="project" value="InterPro"/>
</dbReference>
<reference evidence="2 3" key="1">
    <citation type="journal article" date="2005" name="BMC Genomics">
        <title>Bacterial genome adaptation to niches: divergence of the potential virulence genes in three Burkholderia species of different survival strategies.</title>
        <authorList>
            <person name="Kim H.S."/>
            <person name="Schell M.A."/>
            <person name="Yu Y."/>
            <person name="Ulrich R.L."/>
            <person name="Sarria S.H."/>
            <person name="Nierman W.C."/>
            <person name="DeShazer D."/>
        </authorList>
    </citation>
    <scope>NUCLEOTIDE SEQUENCE [LARGE SCALE GENOMIC DNA]</scope>
    <source>
        <strain evidence="3">ATCC 700388 / DSM 13276 / CCUG 48851 / CIP 106301 / E264</strain>
    </source>
</reference>
<keyword evidence="3" id="KW-1185">Reference proteome</keyword>
<dbReference type="Gene3D" id="1.50.10.10">
    <property type="match status" value="1"/>
</dbReference>
<gene>
    <name evidence="2" type="ordered locus">BTH_II0347</name>
</gene>
<dbReference type="InterPro" id="IPR008928">
    <property type="entry name" value="6-hairpin_glycosidase_sf"/>
</dbReference>
<evidence type="ECO:0000313" key="3">
    <source>
        <dbReference type="Proteomes" id="UP000001930"/>
    </source>
</evidence>
<feature type="compositionally biased region" description="Basic residues" evidence="1">
    <location>
        <begin position="1"/>
        <end position="14"/>
    </location>
</feature>
<evidence type="ECO:0000256" key="1">
    <source>
        <dbReference type="SAM" id="MobiDB-lite"/>
    </source>
</evidence>
<organism evidence="2 3">
    <name type="scientific">Burkholderia thailandensis (strain ATCC 700388 / DSM 13276 / CCUG 48851 / CIP 106301 / E264)</name>
    <dbReference type="NCBI Taxonomy" id="271848"/>
    <lineage>
        <taxon>Bacteria</taxon>
        <taxon>Pseudomonadati</taxon>
        <taxon>Pseudomonadota</taxon>
        <taxon>Betaproteobacteria</taxon>
        <taxon>Burkholderiales</taxon>
        <taxon>Burkholderiaceae</taxon>
        <taxon>Burkholderia</taxon>
        <taxon>pseudomallei group</taxon>
    </lineage>
</organism>
<name>Q2T8F2_BURTA</name>
<feature type="region of interest" description="Disordered" evidence="1">
    <location>
        <begin position="1"/>
        <end position="24"/>
    </location>
</feature>
<accession>Q2T8F2</accession>
<protein>
    <submittedName>
        <fullName evidence="2">Uncharacterized protein</fullName>
    </submittedName>
</protein>
<dbReference type="KEGG" id="bte:BTH_II0347"/>
<dbReference type="InterPro" id="IPR012341">
    <property type="entry name" value="6hp_glycosidase-like_sf"/>
</dbReference>
<sequence>MTSGKSARRARFRPRAAANTRHNSAQAHDIMNRLALVAAARACGAVRLLLRRASRAASFAMCGLALCANAAELQLTGYYQRPDGAITVRLNGTGIDPYFAAKALLAASDAQLDARQAARAWIAWLLPRQRADGGFDRFCVKDSQYAACADADADDSMMATWMELLARFAPPGGMPASWARSLARASAHLDTLLDKRTGVYQISPTLHVALLMDNVEVHSALQALAAYYIRHADYVRASPWSRRADRLSAAILQVFWRGEQSGFRASTQQIGDTSFYPEKVAQIFPILSGIRVPGQSNATIYAQWMHRYGKTWLHLAGTDFPWGLIALVAYKMNDWSTVACWHARSGPYRHGPHWNVLEEALYLAFESRMADPVAPASCGFTTASAAIAPR</sequence>
<dbReference type="EMBL" id="CP000085">
    <property type="protein sequence ID" value="ABC35085.1"/>
    <property type="molecule type" value="Genomic_DNA"/>
</dbReference>
<dbReference type="HOGENOM" id="CLU_841108_0_0_4"/>
<evidence type="ECO:0000313" key="2">
    <source>
        <dbReference type="EMBL" id="ABC35085.1"/>
    </source>
</evidence>
<dbReference type="SUPFAM" id="SSF48208">
    <property type="entry name" value="Six-hairpin glycosidases"/>
    <property type="match status" value="1"/>
</dbReference>
<proteinExistence type="predicted"/>
<dbReference type="AlphaFoldDB" id="Q2T8F2"/>